<name>A0A9P6L6Y3_9AGAM</name>
<feature type="transmembrane region" description="Helical" evidence="2">
    <location>
        <begin position="129"/>
        <end position="149"/>
    </location>
</feature>
<feature type="transmembrane region" description="Helical" evidence="2">
    <location>
        <begin position="217"/>
        <end position="242"/>
    </location>
</feature>
<feature type="transmembrane region" description="Helical" evidence="2">
    <location>
        <begin position="183"/>
        <end position="205"/>
    </location>
</feature>
<accession>A0A9P6L6Y3</accession>
<gene>
    <name evidence="4" type="ORF">BJ322DRAFT_823751</name>
</gene>
<dbReference type="OrthoDB" id="3219854at2759"/>
<protein>
    <recommendedName>
        <fullName evidence="3">DUF6535 domain-containing protein</fullName>
    </recommendedName>
</protein>
<reference evidence="4" key="1">
    <citation type="journal article" date="2020" name="Nat. Commun.">
        <title>Large-scale genome sequencing of mycorrhizal fungi provides insights into the early evolution of symbiotic traits.</title>
        <authorList>
            <person name="Miyauchi S."/>
            <person name="Kiss E."/>
            <person name="Kuo A."/>
            <person name="Drula E."/>
            <person name="Kohler A."/>
            <person name="Sanchez-Garcia M."/>
            <person name="Morin E."/>
            <person name="Andreopoulos B."/>
            <person name="Barry K.W."/>
            <person name="Bonito G."/>
            <person name="Buee M."/>
            <person name="Carver A."/>
            <person name="Chen C."/>
            <person name="Cichocki N."/>
            <person name="Clum A."/>
            <person name="Culley D."/>
            <person name="Crous P.W."/>
            <person name="Fauchery L."/>
            <person name="Girlanda M."/>
            <person name="Hayes R.D."/>
            <person name="Keri Z."/>
            <person name="LaButti K."/>
            <person name="Lipzen A."/>
            <person name="Lombard V."/>
            <person name="Magnuson J."/>
            <person name="Maillard F."/>
            <person name="Murat C."/>
            <person name="Nolan M."/>
            <person name="Ohm R.A."/>
            <person name="Pangilinan J."/>
            <person name="Pereira M.F."/>
            <person name="Perotto S."/>
            <person name="Peter M."/>
            <person name="Pfister S."/>
            <person name="Riley R."/>
            <person name="Sitrit Y."/>
            <person name="Stielow J.B."/>
            <person name="Szollosi G."/>
            <person name="Zifcakova L."/>
            <person name="Stursova M."/>
            <person name="Spatafora J.W."/>
            <person name="Tedersoo L."/>
            <person name="Vaario L.M."/>
            <person name="Yamada A."/>
            <person name="Yan M."/>
            <person name="Wang P."/>
            <person name="Xu J."/>
            <person name="Bruns T."/>
            <person name="Baldrian P."/>
            <person name="Vilgalys R."/>
            <person name="Dunand C."/>
            <person name="Henrissat B."/>
            <person name="Grigoriev I.V."/>
            <person name="Hibbett D."/>
            <person name="Nagy L.G."/>
            <person name="Martin F.M."/>
        </authorList>
    </citation>
    <scope>NUCLEOTIDE SEQUENCE</scope>
    <source>
        <strain evidence="4">UH-Tt-Lm1</strain>
    </source>
</reference>
<dbReference type="EMBL" id="WIUZ02000007">
    <property type="protein sequence ID" value="KAF9785308.1"/>
    <property type="molecule type" value="Genomic_DNA"/>
</dbReference>
<dbReference type="Pfam" id="PF20153">
    <property type="entry name" value="DUF6535"/>
    <property type="match status" value="1"/>
</dbReference>
<dbReference type="Proteomes" id="UP000736335">
    <property type="component" value="Unassembled WGS sequence"/>
</dbReference>
<evidence type="ECO:0000256" key="2">
    <source>
        <dbReference type="SAM" id="Phobius"/>
    </source>
</evidence>
<keyword evidence="2" id="KW-1133">Transmembrane helix</keyword>
<evidence type="ECO:0000259" key="3">
    <source>
        <dbReference type="Pfam" id="PF20153"/>
    </source>
</evidence>
<dbReference type="InterPro" id="IPR045338">
    <property type="entry name" value="DUF6535"/>
</dbReference>
<comment type="caution">
    <text evidence="4">The sequence shown here is derived from an EMBL/GenBank/DDBJ whole genome shotgun (WGS) entry which is preliminary data.</text>
</comment>
<evidence type="ECO:0000313" key="4">
    <source>
        <dbReference type="EMBL" id="KAF9785308.1"/>
    </source>
</evidence>
<feature type="transmembrane region" description="Helical" evidence="2">
    <location>
        <begin position="63"/>
        <end position="82"/>
    </location>
</feature>
<sequence>MEEQIANLDKAVEDAILKALKTHFAPPVETTNNPHVEFYNKFQRQADAHDSDFLKKYGGDLDITLIFAGLFSAVVAGFIAMVQTQIQPDYTQLSHDLLWMMAQSMNLNPPAKPSNDNPWNGPDPNLVRVQTILFSSLAVSLLAAFVAMLGKQWLNRYSQADMHGSLIHRGRDRQRKINGMTTWHFNLVMEFLPLMLQIALLLLGYALSDYLLTIDNLIAWVVAGFTASGLFFYTFIVLAGILSYDCPFQTPFSHFFHFVVDFDNKHRKFLKNSRRRLRHALSQLKNRQKPKSSRSPRLGGPGMPDGNIQRDHIELAMVGPHVNLPTLFEKETDWEGYVLDSNCIAWMFKMSVDEDVILEIMKFIPEIVWYNGIRTTPLQNLYDTVVDCFDHSSGSPVVTQKFRDKAYHAAKALVHLGIQRKCIGNEPDTAAFNYIARRYQQNVGSTHYERDSDLEYTLGMIDRVFGVRDPAPMRWDKFAFTSSHHAWTAYILLYRTWSTLRNGENLPDDIKEFVLYSLRQVPAVAAPIISDCLSIVGLVLGIQMDADHQQVIDKSKKIQAQIHKIYVKLFETFEKTSPTATEVDRALEAMRLIAPLSTEDIANKSNSLFRYLMQAPVSTAYTQEKKWEASRLALHGAYKWDEVLPLVEDPKDILAFLSHHFELADSGEDQGEPIQNALRALAYALDPQTIDTFKNFDPTQPSFIRGICFAFQADRPRELRKAALFFLPLVADRWFNTSVPIMTTDEMKTLCEDWASAVDEIGHSAHLVQKVALAVLLDMMNSPHWRPHIVPKEWKLLERFTSAVPDDSEPLKRCLDNTELLGAISNMGNPDAMTLWSLVLWLRYNELRPEVQVQLKEVTKGVQKWDFERYLEAIEMEASKAENELTEYNTWSTDPEADVLRTKIDHLREAKESLMALQRGVRRR</sequence>
<keyword evidence="2" id="KW-0812">Transmembrane</keyword>
<keyword evidence="2" id="KW-0472">Membrane</keyword>
<keyword evidence="5" id="KW-1185">Reference proteome</keyword>
<dbReference type="AlphaFoldDB" id="A0A9P6L6Y3"/>
<feature type="domain" description="DUF6535" evidence="3">
    <location>
        <begin position="42"/>
        <end position="212"/>
    </location>
</feature>
<reference evidence="4" key="2">
    <citation type="submission" date="2020-11" db="EMBL/GenBank/DDBJ databases">
        <authorList>
            <consortium name="DOE Joint Genome Institute"/>
            <person name="Kuo A."/>
            <person name="Miyauchi S."/>
            <person name="Kiss E."/>
            <person name="Drula E."/>
            <person name="Kohler A."/>
            <person name="Sanchez-Garcia M."/>
            <person name="Andreopoulos B."/>
            <person name="Barry K.W."/>
            <person name="Bonito G."/>
            <person name="Buee M."/>
            <person name="Carver A."/>
            <person name="Chen C."/>
            <person name="Cichocki N."/>
            <person name="Clum A."/>
            <person name="Culley D."/>
            <person name="Crous P.W."/>
            <person name="Fauchery L."/>
            <person name="Girlanda M."/>
            <person name="Hayes R."/>
            <person name="Keri Z."/>
            <person name="Labutti K."/>
            <person name="Lipzen A."/>
            <person name="Lombard V."/>
            <person name="Magnuson J."/>
            <person name="Maillard F."/>
            <person name="Morin E."/>
            <person name="Murat C."/>
            <person name="Nolan M."/>
            <person name="Ohm R."/>
            <person name="Pangilinan J."/>
            <person name="Pereira M."/>
            <person name="Perotto S."/>
            <person name="Peter M."/>
            <person name="Riley R."/>
            <person name="Sitrit Y."/>
            <person name="Stielow B."/>
            <person name="Szollosi G."/>
            <person name="Zifcakova L."/>
            <person name="Stursova M."/>
            <person name="Spatafora J.W."/>
            <person name="Tedersoo L."/>
            <person name="Vaario L.-M."/>
            <person name="Yamada A."/>
            <person name="Yan M."/>
            <person name="Wang P."/>
            <person name="Xu J."/>
            <person name="Bruns T."/>
            <person name="Baldrian P."/>
            <person name="Vilgalys R."/>
            <person name="Henrissat B."/>
            <person name="Grigoriev I.V."/>
            <person name="Hibbett D."/>
            <person name="Nagy L.G."/>
            <person name="Martin F.M."/>
        </authorList>
    </citation>
    <scope>NUCLEOTIDE SEQUENCE</scope>
    <source>
        <strain evidence="4">UH-Tt-Lm1</strain>
    </source>
</reference>
<evidence type="ECO:0000256" key="1">
    <source>
        <dbReference type="SAM" id="MobiDB-lite"/>
    </source>
</evidence>
<feature type="region of interest" description="Disordered" evidence="1">
    <location>
        <begin position="283"/>
        <end position="303"/>
    </location>
</feature>
<proteinExistence type="predicted"/>
<evidence type="ECO:0000313" key="5">
    <source>
        <dbReference type="Proteomes" id="UP000736335"/>
    </source>
</evidence>
<organism evidence="4 5">
    <name type="scientific">Thelephora terrestris</name>
    <dbReference type="NCBI Taxonomy" id="56493"/>
    <lineage>
        <taxon>Eukaryota</taxon>
        <taxon>Fungi</taxon>
        <taxon>Dikarya</taxon>
        <taxon>Basidiomycota</taxon>
        <taxon>Agaricomycotina</taxon>
        <taxon>Agaricomycetes</taxon>
        <taxon>Thelephorales</taxon>
        <taxon>Thelephoraceae</taxon>
        <taxon>Thelephora</taxon>
    </lineage>
</organism>